<dbReference type="PANTHER" id="PTHR47237">
    <property type="entry name" value="SLL0310 PROTEIN"/>
    <property type="match status" value="1"/>
</dbReference>
<gene>
    <name evidence="2" type="ORF">SAMN04488109_1345</name>
</gene>
<protein>
    <submittedName>
        <fullName evidence="2">Ribosomal protein S18 acetylase RimI</fullName>
    </submittedName>
</protein>
<dbReference type="Gene3D" id="3.40.630.90">
    <property type="match status" value="1"/>
</dbReference>
<dbReference type="Gene3D" id="3.40.630.30">
    <property type="match status" value="1"/>
</dbReference>
<evidence type="ECO:0000313" key="2">
    <source>
        <dbReference type="EMBL" id="SHG67358.1"/>
    </source>
</evidence>
<dbReference type="OrthoDB" id="1096234at2"/>
<dbReference type="InterPro" id="IPR016181">
    <property type="entry name" value="Acyl_CoA_acyltransferase"/>
</dbReference>
<keyword evidence="3" id="KW-1185">Reference proteome</keyword>
<dbReference type="InterPro" id="IPR041496">
    <property type="entry name" value="YitH/HolE_GNAT"/>
</dbReference>
<dbReference type="Pfam" id="PF00583">
    <property type="entry name" value="Acetyltransf_1"/>
    <property type="match status" value="1"/>
</dbReference>
<dbReference type="InterPro" id="IPR052729">
    <property type="entry name" value="Acyl/Acetyltrans_Enzymes"/>
</dbReference>
<dbReference type="AlphaFoldDB" id="A0A1M5LQP3"/>
<dbReference type="CDD" id="cd04301">
    <property type="entry name" value="NAT_SF"/>
    <property type="match status" value="1"/>
</dbReference>
<proteinExistence type="predicted"/>
<dbReference type="Pfam" id="PF18014">
    <property type="entry name" value="Acetyltransf_18"/>
    <property type="match status" value="1"/>
</dbReference>
<dbReference type="SUPFAM" id="SSF55729">
    <property type="entry name" value="Acyl-CoA N-acyltransferases (Nat)"/>
    <property type="match status" value="1"/>
</dbReference>
<dbReference type="STRING" id="947013.SAMN04488109_1345"/>
<dbReference type="InterPro" id="IPR000182">
    <property type="entry name" value="GNAT_dom"/>
</dbReference>
<feature type="domain" description="N-acetyltransferase" evidence="1">
    <location>
        <begin position="1"/>
        <end position="142"/>
    </location>
</feature>
<dbReference type="GO" id="GO:0005840">
    <property type="term" value="C:ribosome"/>
    <property type="evidence" value="ECO:0007669"/>
    <property type="project" value="UniProtKB-KW"/>
</dbReference>
<reference evidence="2 3" key="1">
    <citation type="submission" date="2016-11" db="EMBL/GenBank/DDBJ databases">
        <authorList>
            <person name="Jaros S."/>
            <person name="Januszkiewicz K."/>
            <person name="Wedrychowicz H."/>
        </authorList>
    </citation>
    <scope>NUCLEOTIDE SEQUENCE [LARGE SCALE GENOMIC DNA]</scope>
    <source>
        <strain evidence="2 3">DSM 24574</strain>
    </source>
</reference>
<dbReference type="RefSeq" id="WP_084137941.1">
    <property type="nucleotide sequence ID" value="NZ_FQWQ01000001.1"/>
</dbReference>
<dbReference type="EMBL" id="FQWQ01000001">
    <property type="protein sequence ID" value="SHG67358.1"/>
    <property type="molecule type" value="Genomic_DNA"/>
</dbReference>
<dbReference type="PANTHER" id="PTHR47237:SF2">
    <property type="entry name" value="BLL4206 PROTEIN"/>
    <property type="match status" value="1"/>
</dbReference>
<dbReference type="GO" id="GO:0016747">
    <property type="term" value="F:acyltransferase activity, transferring groups other than amino-acyl groups"/>
    <property type="evidence" value="ECO:0007669"/>
    <property type="project" value="InterPro"/>
</dbReference>
<keyword evidence="2" id="KW-0687">Ribonucleoprotein</keyword>
<accession>A0A1M5LQP3</accession>
<evidence type="ECO:0000259" key="1">
    <source>
        <dbReference type="PROSITE" id="PS51186"/>
    </source>
</evidence>
<dbReference type="Proteomes" id="UP000184212">
    <property type="component" value="Unassembled WGS sequence"/>
</dbReference>
<name>A0A1M5LQP3_9BACT</name>
<evidence type="ECO:0000313" key="3">
    <source>
        <dbReference type="Proteomes" id="UP000184212"/>
    </source>
</evidence>
<organism evidence="2 3">
    <name type="scientific">Chryseolinea serpens</name>
    <dbReference type="NCBI Taxonomy" id="947013"/>
    <lineage>
        <taxon>Bacteria</taxon>
        <taxon>Pseudomonadati</taxon>
        <taxon>Bacteroidota</taxon>
        <taxon>Cytophagia</taxon>
        <taxon>Cytophagales</taxon>
        <taxon>Fulvivirgaceae</taxon>
        <taxon>Chryseolinea</taxon>
    </lineage>
</organism>
<sequence length="281" mass="31597">MRFRKMERKDVPSGLSLCRSATWNQLSRDWEIFLTLDPEGSRVCVDDDENVIGTVTTLRYSNHFSWIGMVLVDPAHQRKGIGLKLLEQALEILKNEDSVKLDATPAGRQVYVKLGFKDEYSLSRMSTASLNTQHLVASTATPLEQNDLDSVKLLDQKVFGADRLPLLRWMMEGAPDLAFKVGKGKQLKGYCFGRPGYRFTQIGPVVAMDVDVAKELVSAALMHCGNKPMILDVPYHDEAWNTWISLLGFSELRPFVRMYKGKNNWPGVPGNQYAILGPEFG</sequence>
<dbReference type="PROSITE" id="PS51186">
    <property type="entry name" value="GNAT"/>
    <property type="match status" value="1"/>
</dbReference>
<keyword evidence="2" id="KW-0689">Ribosomal protein</keyword>